<proteinExistence type="predicted"/>
<dbReference type="EMBL" id="MT143557">
    <property type="protein sequence ID" value="QJA98156.1"/>
    <property type="molecule type" value="Genomic_DNA"/>
</dbReference>
<gene>
    <name evidence="1" type="ORF">MM415B05628_0004</name>
</gene>
<name>A0A6M3LRX2_9ZZZZ</name>
<keyword evidence="1" id="KW-0808">Transferase</keyword>
<organism evidence="1">
    <name type="scientific">viral metagenome</name>
    <dbReference type="NCBI Taxonomy" id="1070528"/>
    <lineage>
        <taxon>unclassified sequences</taxon>
        <taxon>metagenomes</taxon>
        <taxon>organismal metagenomes</taxon>
    </lineage>
</organism>
<dbReference type="GO" id="GO:0032259">
    <property type="term" value="P:methylation"/>
    <property type="evidence" value="ECO:0007669"/>
    <property type="project" value="UniProtKB-KW"/>
</dbReference>
<accession>A0A6M3LRX2</accession>
<sequence length="249" mass="28951">MENEILEKINERLTGLENILKDKKEVMTETKEVKPLVKELDAIFILGRGQSLTRCPETIPDKTEFWGCNNIYRARKLSRLFVIKSPYLVRLREPNLINEINEHDFPVYTLGLYPEFNNNVKYPLEEIIKEFNTGYILNTASYMLALAIMMKPKRLLLFGVDMSYGTNNEYMYNEKACLEGWLGMALGRGIQFDIAQESTLLKRKTVTNFYGYNVINDGPSTRIEPKYSWPDTRGLCAKSYKLEKVHHNI</sequence>
<reference evidence="1" key="1">
    <citation type="submission" date="2020-03" db="EMBL/GenBank/DDBJ databases">
        <title>The deep terrestrial virosphere.</title>
        <authorList>
            <person name="Holmfeldt K."/>
            <person name="Nilsson E."/>
            <person name="Simone D."/>
            <person name="Lopez-Fernandez M."/>
            <person name="Wu X."/>
            <person name="de Brujin I."/>
            <person name="Lundin D."/>
            <person name="Andersson A."/>
            <person name="Bertilsson S."/>
            <person name="Dopson M."/>
        </authorList>
    </citation>
    <scope>NUCLEOTIDE SEQUENCE</scope>
    <source>
        <strain evidence="1">MM415B05628</strain>
    </source>
</reference>
<evidence type="ECO:0000313" key="1">
    <source>
        <dbReference type="EMBL" id="QJA98156.1"/>
    </source>
</evidence>
<dbReference type="GO" id="GO:0008168">
    <property type="term" value="F:methyltransferase activity"/>
    <property type="evidence" value="ECO:0007669"/>
    <property type="project" value="UniProtKB-KW"/>
</dbReference>
<dbReference type="AlphaFoldDB" id="A0A6M3LRX2"/>
<dbReference type="Gene3D" id="3.90.1480.10">
    <property type="entry name" value="Alpha-2,3-sialyltransferase"/>
    <property type="match status" value="1"/>
</dbReference>
<keyword evidence="1" id="KW-0489">Methyltransferase</keyword>
<protein>
    <submittedName>
        <fullName evidence="1">Putative methyltransferase</fullName>
    </submittedName>
</protein>